<feature type="compositionally biased region" description="Basic residues" evidence="1">
    <location>
        <begin position="448"/>
        <end position="460"/>
    </location>
</feature>
<feature type="region of interest" description="Disordered" evidence="1">
    <location>
        <begin position="326"/>
        <end position="346"/>
    </location>
</feature>
<reference evidence="2" key="1">
    <citation type="submission" date="2020-10" db="EMBL/GenBank/DDBJ databases">
        <authorList>
            <person name="Muller C M."/>
        </authorList>
    </citation>
    <scope>NUCLEOTIDE SEQUENCE</scope>
    <source>
        <strain evidence="2">THUN-12</strain>
    </source>
</reference>
<organism evidence="2 3">
    <name type="scientific">Blumeria graminis f. sp. triticale</name>
    <dbReference type="NCBI Taxonomy" id="1689686"/>
    <lineage>
        <taxon>Eukaryota</taxon>
        <taxon>Fungi</taxon>
        <taxon>Dikarya</taxon>
        <taxon>Ascomycota</taxon>
        <taxon>Pezizomycotina</taxon>
        <taxon>Leotiomycetes</taxon>
        <taxon>Erysiphales</taxon>
        <taxon>Erysiphaceae</taxon>
        <taxon>Blumeria</taxon>
    </lineage>
</organism>
<protein>
    <submittedName>
        <fullName evidence="2">BgTH12-03622</fullName>
    </submittedName>
</protein>
<evidence type="ECO:0000313" key="3">
    <source>
        <dbReference type="Proteomes" id="UP000683417"/>
    </source>
</evidence>
<comment type="caution">
    <text evidence="2">The sequence shown here is derived from an EMBL/GenBank/DDBJ whole genome shotgun (WGS) entry which is preliminary data.</text>
</comment>
<feature type="compositionally biased region" description="Polar residues" evidence="1">
    <location>
        <begin position="358"/>
        <end position="368"/>
    </location>
</feature>
<feature type="region of interest" description="Disordered" evidence="1">
    <location>
        <begin position="358"/>
        <end position="380"/>
    </location>
</feature>
<evidence type="ECO:0000256" key="1">
    <source>
        <dbReference type="SAM" id="MobiDB-lite"/>
    </source>
</evidence>
<feature type="region of interest" description="Disordered" evidence="1">
    <location>
        <begin position="430"/>
        <end position="462"/>
    </location>
</feature>
<accession>A0A9W4CVJ1</accession>
<dbReference type="Proteomes" id="UP000683417">
    <property type="component" value="Unassembled WGS sequence"/>
</dbReference>
<feature type="compositionally biased region" description="Basic and acidic residues" evidence="1">
    <location>
        <begin position="370"/>
        <end position="379"/>
    </location>
</feature>
<name>A0A9W4CVJ1_BLUGR</name>
<gene>
    <name evidence="2" type="ORF">BGTH12_LOCUS868</name>
</gene>
<dbReference type="AlphaFoldDB" id="A0A9W4CVJ1"/>
<sequence length="542" mass="60939">MFNTTNIDKTRRVETSREEFDGIGSAYLQSLGYNTHSSFKNCSIGENSDITDRINIYPFENHRYDLSDYQQEPWQEFLRENFENETALPLSASKYTDQLSFSPKATCQDDHFPLSSISLVNSINNSQYNQALPSISPELPVVEKSIWKQYNDGLSSKSVKKHWTPSIESIRSSYIIESTSPSSLVDSRMVGIFPQNQNLRTDEEEVSAVNSDAFLPLLSSVDHFLHSPLSLRVSNVQLDGLENEHLPPEDPENFPLRKQSLAPNSSQTISQTGIQSLIYGQNWQQSSNQTEISNNTVNLLKCSQDISDEFSDLPLNNKIRSTSNIPWTPETQLASNSQITTTKSPQLSRTLPEVQQFYNSSSRNNNTPVGEKESIEFKSESQVINETSYSTANDYSQKQSPILARNSHPTHLSYCSHKSYINGFQSDDEENSLVASPKRQVRKQPSFKNHKTRLPSRNKTRGPLDFVNFTPNDSLQLLTGVAPSGSNKTKARREKEALEKRVRLSQAALRAVRAAGGDIRSLFKEGIIGCDGQLPTFIYSSP</sequence>
<proteinExistence type="predicted"/>
<evidence type="ECO:0000313" key="2">
    <source>
        <dbReference type="EMBL" id="CAD6499510.1"/>
    </source>
</evidence>
<dbReference type="EMBL" id="CAJHIT010000002">
    <property type="protein sequence ID" value="CAD6499510.1"/>
    <property type="molecule type" value="Genomic_DNA"/>
</dbReference>